<sequence>MRDEKALYDLAAALRRFMPDLWREWHMRAGSPLPSPLSTDTCGRTSLVLQGVLADAGFQAVWRSGAADAGCGFFDGARWRSHSWIECGPFVVDITADQFGAAPVVVALVTDGRYRPGGGDRASGAARLNRRRCADTALLRWRQAVAPGRESG</sequence>
<protein>
    <recommendedName>
        <fullName evidence="4">Transglutaminase-like superfamily protein</fullName>
    </recommendedName>
</protein>
<comment type="caution">
    <text evidence="2">The sequence shown here is derived from an EMBL/GenBank/DDBJ whole genome shotgun (WGS) entry which is preliminary data.</text>
</comment>
<evidence type="ECO:0000313" key="3">
    <source>
        <dbReference type="Proteomes" id="UP001208771"/>
    </source>
</evidence>
<proteinExistence type="predicted"/>
<evidence type="ECO:0000313" key="1">
    <source>
        <dbReference type="EMBL" id="MCX8996321.1"/>
    </source>
</evidence>
<organism evidence="2 3">
    <name type="scientific">Ectorhizobium quercum</name>
    <dbReference type="NCBI Taxonomy" id="2965071"/>
    <lineage>
        <taxon>Bacteria</taxon>
        <taxon>Pseudomonadati</taxon>
        <taxon>Pseudomonadota</taxon>
        <taxon>Alphaproteobacteria</taxon>
        <taxon>Hyphomicrobiales</taxon>
        <taxon>Rhizobiaceae</taxon>
        <taxon>Ectorhizobium</taxon>
    </lineage>
</organism>
<evidence type="ECO:0000313" key="2">
    <source>
        <dbReference type="EMBL" id="MCX8998640.1"/>
    </source>
</evidence>
<name>A0AAE3N3I9_9HYPH</name>
<keyword evidence="3" id="KW-1185">Reference proteome</keyword>
<dbReference type="RefSeq" id="WP_306410067.1">
    <property type="nucleotide sequence ID" value="NZ_JANFPI010000001.1"/>
</dbReference>
<reference evidence="2" key="1">
    <citation type="submission" date="2022-07" db="EMBL/GenBank/DDBJ databases">
        <title>Ectorhizobium quercum gen.nov., sp. nov.</title>
        <authorList>
            <person name="Ma T."/>
            <person name="Li Y."/>
        </authorList>
    </citation>
    <scope>NUCLEOTIDE SEQUENCE</scope>
    <source>
        <strain evidence="2">BDR2-2</strain>
    </source>
</reference>
<dbReference type="EMBL" id="JANFPI010000001">
    <property type="protein sequence ID" value="MCX8996321.1"/>
    <property type="molecule type" value="Genomic_DNA"/>
</dbReference>
<dbReference type="EMBL" id="JANFPI010000005">
    <property type="protein sequence ID" value="MCX8998640.1"/>
    <property type="molecule type" value="Genomic_DNA"/>
</dbReference>
<accession>A0AAE3N3I9</accession>
<dbReference type="AlphaFoldDB" id="A0AAE3N3I9"/>
<evidence type="ECO:0008006" key="4">
    <source>
        <dbReference type="Google" id="ProtNLM"/>
    </source>
</evidence>
<dbReference type="Proteomes" id="UP001208771">
    <property type="component" value="Unassembled WGS sequence"/>
</dbReference>
<gene>
    <name evidence="1" type="ORF">NOF55_04305</name>
    <name evidence="2" type="ORF">NOF55_16120</name>
</gene>